<dbReference type="InterPro" id="IPR036322">
    <property type="entry name" value="WD40_repeat_dom_sf"/>
</dbReference>
<name>C3XRD0_BRAFL</name>
<gene>
    <name evidence="1" type="ORF">BRAFLDRAFT_118696</name>
</gene>
<reference evidence="1" key="1">
    <citation type="journal article" date="2008" name="Nature">
        <title>The amphioxus genome and the evolution of the chordate karyotype.</title>
        <authorList>
            <consortium name="US DOE Joint Genome Institute (JGI-PGF)"/>
            <person name="Putnam N.H."/>
            <person name="Butts T."/>
            <person name="Ferrier D.E.K."/>
            <person name="Furlong R.F."/>
            <person name="Hellsten U."/>
            <person name="Kawashima T."/>
            <person name="Robinson-Rechavi M."/>
            <person name="Shoguchi E."/>
            <person name="Terry A."/>
            <person name="Yu J.-K."/>
            <person name="Benito-Gutierrez E.L."/>
            <person name="Dubchak I."/>
            <person name="Garcia-Fernandez J."/>
            <person name="Gibson-Brown J.J."/>
            <person name="Grigoriev I.V."/>
            <person name="Horton A.C."/>
            <person name="de Jong P.J."/>
            <person name="Jurka J."/>
            <person name="Kapitonov V.V."/>
            <person name="Kohara Y."/>
            <person name="Kuroki Y."/>
            <person name="Lindquist E."/>
            <person name="Lucas S."/>
            <person name="Osoegawa K."/>
            <person name="Pennacchio L.A."/>
            <person name="Salamov A.A."/>
            <person name="Satou Y."/>
            <person name="Sauka-Spengler T."/>
            <person name="Schmutz J."/>
            <person name="Shin-I T."/>
            <person name="Toyoda A."/>
            <person name="Bronner-Fraser M."/>
            <person name="Fujiyama A."/>
            <person name="Holland L.Z."/>
            <person name="Holland P.W.H."/>
            <person name="Satoh N."/>
            <person name="Rokhsar D.S."/>
        </authorList>
    </citation>
    <scope>NUCLEOTIDE SEQUENCE [LARGE SCALE GENOMIC DNA]</scope>
    <source>
        <strain evidence="1">S238N-H82</strain>
        <tissue evidence="1">Testes</tissue>
    </source>
</reference>
<dbReference type="InParanoid" id="C3XRD0"/>
<accession>C3XRD0</accession>
<dbReference type="SUPFAM" id="SSF50978">
    <property type="entry name" value="WD40 repeat-like"/>
    <property type="match status" value="1"/>
</dbReference>
<dbReference type="AlphaFoldDB" id="C3XRD0"/>
<evidence type="ECO:0008006" key="2">
    <source>
        <dbReference type="Google" id="ProtNLM"/>
    </source>
</evidence>
<protein>
    <recommendedName>
        <fullName evidence="2">Ciliary BBSome complex subunit 2 N-terminal domain-containing protein</fullName>
    </recommendedName>
</protein>
<proteinExistence type="predicted"/>
<organism>
    <name type="scientific">Branchiostoma floridae</name>
    <name type="common">Florida lancelet</name>
    <name type="synonym">Amphioxus</name>
    <dbReference type="NCBI Taxonomy" id="7739"/>
    <lineage>
        <taxon>Eukaryota</taxon>
        <taxon>Metazoa</taxon>
        <taxon>Chordata</taxon>
        <taxon>Cephalochordata</taxon>
        <taxon>Leptocardii</taxon>
        <taxon>Amphioxiformes</taxon>
        <taxon>Branchiostomatidae</taxon>
        <taxon>Branchiostoma</taxon>
    </lineage>
</organism>
<sequence length="170" mass="18934">MQNDSLTCECQPIPKIERALGVLVHKMLCRVCRLVGELIILLCKRTIPSQVALGGEDGSIYIMSNFQVSVVEYSNVKLPLTQLVCVQDSMPGQEDFILCAGHFNNLFVYKAGKRVCQHKTPDWIVSMATADVDRDGNVEVVVGCLDNSVQALKMTTSSKFDLKWHYSTVH</sequence>
<evidence type="ECO:0000313" key="1">
    <source>
        <dbReference type="EMBL" id="EEN69248.1"/>
    </source>
</evidence>
<dbReference type="EMBL" id="GG666456">
    <property type="protein sequence ID" value="EEN69248.1"/>
    <property type="molecule type" value="Genomic_DNA"/>
</dbReference>